<evidence type="ECO:0000313" key="3">
    <source>
        <dbReference type="Proteomes" id="UP000253426"/>
    </source>
</evidence>
<name>A0A366H5G7_9BACT</name>
<evidence type="ECO:0000256" key="1">
    <source>
        <dbReference type="SAM" id="SignalP"/>
    </source>
</evidence>
<dbReference type="EMBL" id="QNRR01000018">
    <property type="protein sequence ID" value="RBP36117.1"/>
    <property type="molecule type" value="Genomic_DNA"/>
</dbReference>
<evidence type="ECO:0000313" key="2">
    <source>
        <dbReference type="EMBL" id="RBP36117.1"/>
    </source>
</evidence>
<evidence type="ECO:0008006" key="4">
    <source>
        <dbReference type="Google" id="ProtNLM"/>
    </source>
</evidence>
<gene>
    <name evidence="2" type="ORF">DES53_11867</name>
</gene>
<protein>
    <recommendedName>
        <fullName evidence="4">DUF4440 domain-containing protein</fullName>
    </recommendedName>
</protein>
<keyword evidence="3" id="KW-1185">Reference proteome</keyword>
<proteinExistence type="predicted"/>
<keyword evidence="1" id="KW-0732">Signal</keyword>
<dbReference type="Proteomes" id="UP000253426">
    <property type="component" value="Unassembled WGS sequence"/>
</dbReference>
<dbReference type="AlphaFoldDB" id="A0A366H5G7"/>
<feature type="chain" id="PRO_5016901230" description="DUF4440 domain-containing protein" evidence="1">
    <location>
        <begin position="30"/>
        <end position="158"/>
    </location>
</feature>
<feature type="signal peptide" evidence="1">
    <location>
        <begin position="1"/>
        <end position="29"/>
    </location>
</feature>
<organism evidence="2 3">
    <name type="scientific">Roseimicrobium gellanilyticum</name>
    <dbReference type="NCBI Taxonomy" id="748857"/>
    <lineage>
        <taxon>Bacteria</taxon>
        <taxon>Pseudomonadati</taxon>
        <taxon>Verrucomicrobiota</taxon>
        <taxon>Verrucomicrobiia</taxon>
        <taxon>Verrucomicrobiales</taxon>
        <taxon>Verrucomicrobiaceae</taxon>
        <taxon>Roseimicrobium</taxon>
    </lineage>
</organism>
<sequence length="158" mass="17529">MKSHLPLPGMRTPVLATFMALFVCTAALTTETSLDDARQCFDRYVALQAAFDPAVADLYSDDAKIQNTRVMPSGEKRVMTLPAPAYKGIIRQVMPVAKERGDTSKYSEVKYAKEGDKVRVTATRYSELKKYSSPLSLLVGPNKDGAWLIHEELSESRP</sequence>
<accession>A0A366H5G7</accession>
<comment type="caution">
    <text evidence="2">The sequence shown here is derived from an EMBL/GenBank/DDBJ whole genome shotgun (WGS) entry which is preliminary data.</text>
</comment>
<reference evidence="2 3" key="1">
    <citation type="submission" date="2018-06" db="EMBL/GenBank/DDBJ databases">
        <title>Genomic Encyclopedia of Type Strains, Phase IV (KMG-IV): sequencing the most valuable type-strain genomes for metagenomic binning, comparative biology and taxonomic classification.</title>
        <authorList>
            <person name="Goeker M."/>
        </authorList>
    </citation>
    <scope>NUCLEOTIDE SEQUENCE [LARGE SCALE GENOMIC DNA]</scope>
    <source>
        <strain evidence="2 3">DSM 25532</strain>
    </source>
</reference>